<evidence type="ECO:0000256" key="1">
    <source>
        <dbReference type="SAM" id="Phobius"/>
    </source>
</evidence>
<evidence type="ECO:0000313" key="2">
    <source>
        <dbReference type="EMBL" id="MCH5597941.1"/>
    </source>
</evidence>
<feature type="transmembrane region" description="Helical" evidence="1">
    <location>
        <begin position="47"/>
        <end position="64"/>
    </location>
</feature>
<sequence length="110" mass="12524">MTSVYKINKGVNQPVMFRGLKAQYIWWLGGGLVLLLLTFAILYIIGINMFVCLGLIIALAMMLFKKVYAMSGKYGEHGLMKKTGHMRVPTLITNRSRSVFMKKRSYGEQQ</sequence>
<comment type="caution">
    <text evidence="2">The sequence shown here is derived from an EMBL/GenBank/DDBJ whole genome shotgun (WGS) entry which is preliminary data.</text>
</comment>
<keyword evidence="3" id="KW-1185">Reference proteome</keyword>
<dbReference type="Proteomes" id="UP001202248">
    <property type="component" value="Unassembled WGS sequence"/>
</dbReference>
<organism evidence="2 3">
    <name type="scientific">Niabella ginsengisoli</name>
    <dbReference type="NCBI Taxonomy" id="522298"/>
    <lineage>
        <taxon>Bacteria</taxon>
        <taxon>Pseudomonadati</taxon>
        <taxon>Bacteroidota</taxon>
        <taxon>Chitinophagia</taxon>
        <taxon>Chitinophagales</taxon>
        <taxon>Chitinophagaceae</taxon>
        <taxon>Niabella</taxon>
    </lineage>
</organism>
<accession>A0ABS9SHV6</accession>
<feature type="transmembrane region" description="Helical" evidence="1">
    <location>
        <begin position="24"/>
        <end position="41"/>
    </location>
</feature>
<dbReference type="EMBL" id="JAKWBL010000001">
    <property type="protein sequence ID" value="MCH5597941.1"/>
    <property type="molecule type" value="Genomic_DNA"/>
</dbReference>
<keyword evidence="1" id="KW-0812">Transmembrane</keyword>
<protein>
    <submittedName>
        <fullName evidence="2">DUF4133 domain-containing protein</fullName>
    </submittedName>
</protein>
<dbReference type="InterPro" id="IPR025407">
    <property type="entry name" value="DUF4133"/>
</dbReference>
<evidence type="ECO:0000313" key="3">
    <source>
        <dbReference type="Proteomes" id="UP001202248"/>
    </source>
</evidence>
<keyword evidence="1" id="KW-0472">Membrane</keyword>
<dbReference type="Pfam" id="PF13571">
    <property type="entry name" value="DUF4133"/>
    <property type="match status" value="1"/>
</dbReference>
<gene>
    <name evidence="2" type="ORF">MKP09_08510</name>
</gene>
<dbReference type="RefSeq" id="WP_240827292.1">
    <property type="nucleotide sequence ID" value="NZ_JAKWBL010000001.1"/>
</dbReference>
<reference evidence="2 3" key="1">
    <citation type="submission" date="2022-02" db="EMBL/GenBank/DDBJ databases">
        <authorList>
            <person name="Min J."/>
        </authorList>
    </citation>
    <scope>NUCLEOTIDE SEQUENCE [LARGE SCALE GENOMIC DNA]</scope>
    <source>
        <strain evidence="2 3">GR10-1</strain>
    </source>
</reference>
<keyword evidence="1" id="KW-1133">Transmembrane helix</keyword>
<name>A0ABS9SHV6_9BACT</name>
<proteinExistence type="predicted"/>